<feature type="domain" description="Response regulatory" evidence="3">
    <location>
        <begin position="6"/>
        <end position="123"/>
    </location>
</feature>
<evidence type="ECO:0000256" key="1">
    <source>
        <dbReference type="ARBA" id="ARBA00022553"/>
    </source>
</evidence>
<dbReference type="Proteomes" id="UP000622890">
    <property type="component" value="Unassembled WGS sequence"/>
</dbReference>
<feature type="modified residue" description="4-aspartylphosphate" evidence="2">
    <location>
        <position position="56"/>
    </location>
</feature>
<evidence type="ECO:0000313" key="4">
    <source>
        <dbReference type="EMBL" id="MBK4736160.1"/>
    </source>
</evidence>
<organism evidence="4 5">
    <name type="scientific">Noviherbaspirillum pedocola</name>
    <dbReference type="NCBI Taxonomy" id="2801341"/>
    <lineage>
        <taxon>Bacteria</taxon>
        <taxon>Pseudomonadati</taxon>
        <taxon>Pseudomonadota</taxon>
        <taxon>Betaproteobacteria</taxon>
        <taxon>Burkholderiales</taxon>
        <taxon>Oxalobacteraceae</taxon>
        <taxon>Noviherbaspirillum</taxon>
    </lineage>
</organism>
<sequence length="134" mass="14822">MSTELRVLVVDDMASMRRVVSALLVSIGYSNVVEADNGNTALVHLRRDRYDCVVSDWNMPGMTGIDLLRTMRDDPKLKEIPVLLVTAEASRENVLCAAQSGASGYIVKPFNSATLESKMSAIMRRHGKEVPKRN</sequence>
<dbReference type="InterPro" id="IPR050595">
    <property type="entry name" value="Bact_response_regulator"/>
</dbReference>
<dbReference type="GO" id="GO:0000160">
    <property type="term" value="P:phosphorelay signal transduction system"/>
    <property type="evidence" value="ECO:0007669"/>
    <property type="project" value="InterPro"/>
</dbReference>
<dbReference type="SUPFAM" id="SSF52172">
    <property type="entry name" value="CheY-like"/>
    <property type="match status" value="1"/>
</dbReference>
<dbReference type="RefSeq" id="WP_200593325.1">
    <property type="nucleotide sequence ID" value="NZ_JAEPBG010000006.1"/>
</dbReference>
<comment type="caution">
    <text evidence="4">The sequence shown here is derived from an EMBL/GenBank/DDBJ whole genome shotgun (WGS) entry which is preliminary data.</text>
</comment>
<keyword evidence="5" id="KW-1185">Reference proteome</keyword>
<dbReference type="EMBL" id="JAEPBG010000006">
    <property type="protein sequence ID" value="MBK4736160.1"/>
    <property type="molecule type" value="Genomic_DNA"/>
</dbReference>
<evidence type="ECO:0000256" key="2">
    <source>
        <dbReference type="PROSITE-ProRule" id="PRU00169"/>
    </source>
</evidence>
<dbReference type="SMART" id="SM00448">
    <property type="entry name" value="REC"/>
    <property type="match status" value="1"/>
</dbReference>
<evidence type="ECO:0000313" key="5">
    <source>
        <dbReference type="Proteomes" id="UP000622890"/>
    </source>
</evidence>
<protein>
    <submittedName>
        <fullName evidence="4">Response regulator</fullName>
    </submittedName>
</protein>
<dbReference type="PROSITE" id="PS50110">
    <property type="entry name" value="RESPONSE_REGULATORY"/>
    <property type="match status" value="1"/>
</dbReference>
<dbReference type="PANTHER" id="PTHR44591:SF3">
    <property type="entry name" value="RESPONSE REGULATORY DOMAIN-CONTAINING PROTEIN"/>
    <property type="match status" value="1"/>
</dbReference>
<reference evidence="4" key="1">
    <citation type="submission" date="2021-01" db="EMBL/GenBank/DDBJ databases">
        <title>Genome sequence of strain Noviherbaspirillum sp. DKR-6.</title>
        <authorList>
            <person name="Chaudhary D.K."/>
        </authorList>
    </citation>
    <scope>NUCLEOTIDE SEQUENCE</scope>
    <source>
        <strain evidence="4">DKR-6</strain>
    </source>
</reference>
<dbReference type="Pfam" id="PF00072">
    <property type="entry name" value="Response_reg"/>
    <property type="match status" value="1"/>
</dbReference>
<dbReference type="PANTHER" id="PTHR44591">
    <property type="entry name" value="STRESS RESPONSE REGULATOR PROTEIN 1"/>
    <property type="match status" value="1"/>
</dbReference>
<accession>A0A934SVG5</accession>
<keyword evidence="1 2" id="KW-0597">Phosphoprotein</keyword>
<proteinExistence type="predicted"/>
<dbReference type="Gene3D" id="3.40.50.2300">
    <property type="match status" value="1"/>
</dbReference>
<dbReference type="AlphaFoldDB" id="A0A934SVG5"/>
<dbReference type="InterPro" id="IPR001789">
    <property type="entry name" value="Sig_transdc_resp-reg_receiver"/>
</dbReference>
<gene>
    <name evidence="4" type="ORF">JJB74_16175</name>
</gene>
<name>A0A934SVG5_9BURK</name>
<dbReference type="InterPro" id="IPR011006">
    <property type="entry name" value="CheY-like_superfamily"/>
</dbReference>
<evidence type="ECO:0000259" key="3">
    <source>
        <dbReference type="PROSITE" id="PS50110"/>
    </source>
</evidence>